<evidence type="ECO:0000313" key="2">
    <source>
        <dbReference type="Proteomes" id="UP000244905"/>
    </source>
</evidence>
<reference evidence="2" key="1">
    <citation type="submission" date="2018-02" db="EMBL/GenBank/DDBJ databases">
        <authorList>
            <person name="Clavel T."/>
            <person name="Strowig T."/>
        </authorList>
    </citation>
    <scope>NUCLEOTIDE SEQUENCE [LARGE SCALE GENOMIC DNA]</scope>
    <source>
        <strain evidence="2">DSM 103720</strain>
    </source>
</reference>
<dbReference type="GO" id="GO:0016787">
    <property type="term" value="F:hydrolase activity"/>
    <property type="evidence" value="ECO:0007669"/>
    <property type="project" value="UniProtKB-KW"/>
</dbReference>
<name>A0A2V1IQ56_9BACT</name>
<dbReference type="SUPFAM" id="SSF56281">
    <property type="entry name" value="Metallo-hydrolase/oxidoreductase"/>
    <property type="match status" value="1"/>
</dbReference>
<gene>
    <name evidence="1" type="ORF">C5O23_08390</name>
</gene>
<dbReference type="PANTHER" id="PTHR42967">
    <property type="entry name" value="METAL DEPENDENT HYDROLASE"/>
    <property type="match status" value="1"/>
</dbReference>
<dbReference type="Gene3D" id="3.60.15.10">
    <property type="entry name" value="Ribonuclease Z/Hydroxyacylglutathione hydrolase-like"/>
    <property type="match status" value="1"/>
</dbReference>
<comment type="caution">
    <text evidence="1">The sequence shown here is derived from an EMBL/GenBank/DDBJ whole genome shotgun (WGS) entry which is preliminary data.</text>
</comment>
<dbReference type="EMBL" id="PUEC01000017">
    <property type="protein sequence ID" value="PWB01950.1"/>
    <property type="molecule type" value="Genomic_DNA"/>
</dbReference>
<dbReference type="Proteomes" id="UP000244905">
    <property type="component" value="Unassembled WGS sequence"/>
</dbReference>
<dbReference type="RefSeq" id="WP_107032501.1">
    <property type="nucleotide sequence ID" value="NZ_CAPEJN010000036.1"/>
</dbReference>
<evidence type="ECO:0000313" key="1">
    <source>
        <dbReference type="EMBL" id="PWB01950.1"/>
    </source>
</evidence>
<dbReference type="GeneID" id="82526363"/>
<sequence>MITVTYLDHSGFALTTPGAVMIFDYYKDPDKKLEKVLRDSPEKPVLFFVSHHHPDHFNTSIFELAQDRKRTYILANDIFSKFVPKTGLSVAWMSAGDVIDSIPGITQVKAYGSTDTGVSYAITLTDGSVIFHAGDLNDWHWSEESTEREVAKAEERFKVIVDRIAEEIPEIKIAMFPVDARMGTDFAKGAQIFLSKVKVDNFFPMHFWGEPQKACDFNAYVPAATATRCYCLDRPGMNVEIKG</sequence>
<organism evidence="1 2">
    <name type="scientific">Duncaniella muris</name>
    <dbReference type="NCBI Taxonomy" id="2094150"/>
    <lineage>
        <taxon>Bacteria</taxon>
        <taxon>Pseudomonadati</taxon>
        <taxon>Bacteroidota</taxon>
        <taxon>Bacteroidia</taxon>
        <taxon>Bacteroidales</taxon>
        <taxon>Muribaculaceae</taxon>
        <taxon>Duncaniella</taxon>
    </lineage>
</organism>
<keyword evidence="2" id="KW-1185">Reference proteome</keyword>
<proteinExistence type="predicted"/>
<dbReference type="InterPro" id="IPR036866">
    <property type="entry name" value="RibonucZ/Hydroxyglut_hydro"/>
</dbReference>
<protein>
    <submittedName>
        <fullName evidence="1">MBL fold metallo-hydrolase</fullName>
    </submittedName>
</protein>
<dbReference type="Pfam" id="PF13483">
    <property type="entry name" value="Lactamase_B_3"/>
    <property type="match status" value="1"/>
</dbReference>
<accession>A0A2V1IQ56</accession>
<keyword evidence="1" id="KW-0378">Hydrolase</keyword>
<dbReference type="AlphaFoldDB" id="A0A2V1IQ56"/>
<dbReference type="PANTHER" id="PTHR42967:SF1">
    <property type="entry name" value="MBL FOLD METALLO-HYDROLASE"/>
    <property type="match status" value="1"/>
</dbReference>